<keyword evidence="3" id="KW-1185">Reference proteome</keyword>
<dbReference type="InterPro" id="IPR025319">
    <property type="entry name" value="DUF4224"/>
</dbReference>
<dbReference type="RefSeq" id="WP_408169850.1">
    <property type="nucleotide sequence ID" value="NZ_JAQQFR010000016.1"/>
</dbReference>
<dbReference type="EMBL" id="JAQQFR010000016">
    <property type="protein sequence ID" value="MFL9880843.1"/>
    <property type="molecule type" value="Genomic_DNA"/>
</dbReference>
<evidence type="ECO:0000313" key="3">
    <source>
        <dbReference type="Proteomes" id="UP001629214"/>
    </source>
</evidence>
<proteinExistence type="predicted"/>
<gene>
    <name evidence="2" type="ORF">PQR63_20765</name>
</gene>
<comment type="caution">
    <text evidence="2">The sequence shown here is derived from an EMBL/GenBank/DDBJ whole genome shotgun (WGS) entry which is preliminary data.</text>
</comment>
<evidence type="ECO:0000259" key="1">
    <source>
        <dbReference type="Pfam" id="PF13986"/>
    </source>
</evidence>
<dbReference type="Pfam" id="PF13986">
    <property type="entry name" value="DUF4224"/>
    <property type="match status" value="1"/>
</dbReference>
<accession>A0ABW8ZEX2</accession>
<dbReference type="Proteomes" id="UP001629214">
    <property type="component" value="Unassembled WGS sequence"/>
</dbReference>
<feature type="domain" description="DUF4224" evidence="1">
    <location>
        <begin position="2"/>
        <end position="46"/>
    </location>
</feature>
<protein>
    <submittedName>
        <fullName evidence="2">DUF4224 domain-containing protein</fullName>
    </submittedName>
</protein>
<name>A0ABW8ZEX2_9BURK</name>
<reference evidence="2 3" key="1">
    <citation type="journal article" date="2024" name="Chem. Sci.">
        <title>Discovery of megapolipeptins by genome mining of a Burkholderiales bacteria collection.</title>
        <authorList>
            <person name="Paulo B.S."/>
            <person name="Recchia M.J.J."/>
            <person name="Lee S."/>
            <person name="Fergusson C.H."/>
            <person name="Romanowski S.B."/>
            <person name="Hernandez A."/>
            <person name="Krull N."/>
            <person name="Liu D.Y."/>
            <person name="Cavanagh H."/>
            <person name="Bos A."/>
            <person name="Gray C.A."/>
            <person name="Murphy B.T."/>
            <person name="Linington R.G."/>
            <person name="Eustaquio A.S."/>
        </authorList>
    </citation>
    <scope>NUCLEOTIDE SEQUENCE [LARGE SCALE GENOMIC DNA]</scope>
    <source>
        <strain evidence="2 3">RL21-008-BIB-B</strain>
    </source>
</reference>
<sequence>MFLTEEEVAILTGRKMKGRQIEALRQMGVPFRINATGHAIVTRAAIEGRKEEAAARPAWTPRVLKAG</sequence>
<organism evidence="2 3">
    <name type="scientific">Herbaspirillum rhizosphaerae</name>
    <dbReference type="NCBI Taxonomy" id="346179"/>
    <lineage>
        <taxon>Bacteria</taxon>
        <taxon>Pseudomonadati</taxon>
        <taxon>Pseudomonadota</taxon>
        <taxon>Betaproteobacteria</taxon>
        <taxon>Burkholderiales</taxon>
        <taxon>Oxalobacteraceae</taxon>
        <taxon>Herbaspirillum</taxon>
    </lineage>
</organism>
<evidence type="ECO:0000313" key="2">
    <source>
        <dbReference type="EMBL" id="MFL9880843.1"/>
    </source>
</evidence>